<dbReference type="InterPro" id="IPR003140">
    <property type="entry name" value="PLipase/COase/thioEstase"/>
</dbReference>
<dbReference type="GeneID" id="75828566"/>
<sequence>MPPRVPVPSDFEALQKTLPHTLHFPSPPESVTAILILLHGLGDTHTSFSSFAKGMNLPGFLAITIRGTSPLPAALLEGQEEGWHWGDDLTVDQRTGGIDPDPGFEAARKRIMDDLVDGLLVGQLGWERGDVLFFGYGQGGSLALGLASSLRSVPRVAEVTSPLSSTPPSPGTFKGIVSIGGPLPNSMIPTLSSRGKSRTSVLAVQFDDDELDAAKREFEQIQAVNWKRREVGMPGDREEMFPIMKFFAERLNSGF</sequence>
<dbReference type="EMBL" id="JAGIXG020000010">
    <property type="protein sequence ID" value="KAI6782891.1"/>
    <property type="molecule type" value="Genomic_DNA"/>
</dbReference>
<dbReference type="InterPro" id="IPR029058">
    <property type="entry name" value="AB_hydrolase_fold"/>
</dbReference>
<reference evidence="3" key="2">
    <citation type="submission" date="2022-07" db="EMBL/GenBank/DDBJ databases">
        <authorList>
            <person name="Goncalves M.F.M."/>
            <person name="Hilario S."/>
            <person name="Van De Peer Y."/>
            <person name="Esteves A.C."/>
            <person name="Alves A."/>
        </authorList>
    </citation>
    <scope>NUCLEOTIDE SEQUENCE</scope>
    <source>
        <strain evidence="3">MUM 19.33</strain>
    </source>
</reference>
<dbReference type="Proteomes" id="UP001055219">
    <property type="component" value="Unassembled WGS sequence"/>
</dbReference>
<evidence type="ECO:0000313" key="4">
    <source>
        <dbReference type="Proteomes" id="UP001055219"/>
    </source>
</evidence>
<dbReference type="Gene3D" id="3.40.50.1820">
    <property type="entry name" value="alpha/beta hydrolase"/>
    <property type="match status" value="1"/>
</dbReference>
<dbReference type="PANTHER" id="PTHR10655:SF67">
    <property type="entry name" value="PHOSPHOLIPASE_CARBOXYLESTERASE SUPERFAMILY (AFU_ORTHOLOGUE AFUA_5G09340)"/>
    <property type="match status" value="1"/>
</dbReference>
<dbReference type="GO" id="GO:0052689">
    <property type="term" value="F:carboxylic ester hydrolase activity"/>
    <property type="evidence" value="ECO:0007669"/>
    <property type="project" value="TreeGrafter"/>
</dbReference>
<dbReference type="RefSeq" id="XP_051363747.1">
    <property type="nucleotide sequence ID" value="XM_051504649.1"/>
</dbReference>
<gene>
    <name evidence="3" type="ORF">J7T54_002050</name>
</gene>
<protein>
    <recommendedName>
        <fullName evidence="2">Phospholipase/carboxylesterase/thioesterase domain-containing protein</fullName>
    </recommendedName>
</protein>
<comment type="caution">
    <text evidence="3">The sequence shown here is derived from an EMBL/GenBank/DDBJ whole genome shotgun (WGS) entry which is preliminary data.</text>
</comment>
<keyword evidence="4" id="KW-1185">Reference proteome</keyword>
<dbReference type="SUPFAM" id="SSF53474">
    <property type="entry name" value="alpha/beta-Hydrolases"/>
    <property type="match status" value="1"/>
</dbReference>
<dbReference type="GO" id="GO:0008474">
    <property type="term" value="F:palmitoyl-(protein) hydrolase activity"/>
    <property type="evidence" value="ECO:0007669"/>
    <property type="project" value="TreeGrafter"/>
</dbReference>
<dbReference type="AlphaFoldDB" id="A0A9P9Y3M0"/>
<evidence type="ECO:0000313" key="3">
    <source>
        <dbReference type="EMBL" id="KAI6782891.1"/>
    </source>
</evidence>
<name>A0A9P9Y3M0_9HYPO</name>
<accession>A0A9P9Y3M0</accession>
<proteinExistence type="inferred from homology"/>
<evidence type="ECO:0000256" key="1">
    <source>
        <dbReference type="ARBA" id="ARBA00006499"/>
    </source>
</evidence>
<reference evidence="3" key="1">
    <citation type="journal article" date="2021" name="J Fungi (Basel)">
        <title>Genomic and Metabolomic Analyses of the Marine Fungus Emericellopsis cladophorae: Insights into Saltwater Adaptability Mechanisms and Its Biosynthetic Potential.</title>
        <authorList>
            <person name="Goncalves M.F.M."/>
            <person name="Hilario S."/>
            <person name="Van de Peer Y."/>
            <person name="Esteves A.C."/>
            <person name="Alves A."/>
        </authorList>
    </citation>
    <scope>NUCLEOTIDE SEQUENCE</scope>
    <source>
        <strain evidence="3">MUM 19.33</strain>
    </source>
</reference>
<dbReference type="Pfam" id="PF02230">
    <property type="entry name" value="Abhydrolase_2"/>
    <property type="match status" value="1"/>
</dbReference>
<feature type="domain" description="Phospholipase/carboxylesterase/thioesterase" evidence="2">
    <location>
        <begin position="27"/>
        <end position="160"/>
    </location>
</feature>
<dbReference type="GO" id="GO:0005737">
    <property type="term" value="C:cytoplasm"/>
    <property type="evidence" value="ECO:0007669"/>
    <property type="project" value="TreeGrafter"/>
</dbReference>
<comment type="similarity">
    <text evidence="1">Belongs to the AB hydrolase superfamily. AB hydrolase 2 family.</text>
</comment>
<dbReference type="OrthoDB" id="437457at2759"/>
<dbReference type="InterPro" id="IPR050565">
    <property type="entry name" value="LYPA1-2/EST-like"/>
</dbReference>
<dbReference type="PANTHER" id="PTHR10655">
    <property type="entry name" value="LYSOPHOSPHOLIPASE-RELATED"/>
    <property type="match status" value="1"/>
</dbReference>
<evidence type="ECO:0000259" key="2">
    <source>
        <dbReference type="Pfam" id="PF02230"/>
    </source>
</evidence>
<organism evidence="3 4">
    <name type="scientific">Emericellopsis cladophorae</name>
    <dbReference type="NCBI Taxonomy" id="2686198"/>
    <lineage>
        <taxon>Eukaryota</taxon>
        <taxon>Fungi</taxon>
        <taxon>Dikarya</taxon>
        <taxon>Ascomycota</taxon>
        <taxon>Pezizomycotina</taxon>
        <taxon>Sordariomycetes</taxon>
        <taxon>Hypocreomycetidae</taxon>
        <taxon>Hypocreales</taxon>
        <taxon>Bionectriaceae</taxon>
        <taxon>Emericellopsis</taxon>
    </lineage>
</organism>